<dbReference type="AlphaFoldDB" id="A0AAV8DJQ6"/>
<dbReference type="PANTHER" id="PTHR45763:SF63">
    <property type="entry name" value="ALPHA_BETA FOLD FAMILY PROTEIN, PUTATIVE, EXPRESSED-RELATED"/>
    <property type="match status" value="1"/>
</dbReference>
<gene>
    <name evidence="1" type="ORF">LUZ62_077115</name>
</gene>
<evidence type="ECO:0000313" key="1">
    <source>
        <dbReference type="EMBL" id="KAJ4766740.1"/>
    </source>
</evidence>
<name>A0AAV8DJQ6_9POAL</name>
<accession>A0AAV8DJQ6</accession>
<reference evidence="1" key="1">
    <citation type="submission" date="2022-08" db="EMBL/GenBank/DDBJ databases">
        <authorList>
            <person name="Marques A."/>
        </authorList>
    </citation>
    <scope>NUCLEOTIDE SEQUENCE</scope>
    <source>
        <strain evidence="1">RhyPub2mFocal</strain>
        <tissue evidence="1">Leaves</tissue>
    </source>
</reference>
<organism evidence="1 2">
    <name type="scientific">Rhynchospora pubera</name>
    <dbReference type="NCBI Taxonomy" id="906938"/>
    <lineage>
        <taxon>Eukaryota</taxon>
        <taxon>Viridiplantae</taxon>
        <taxon>Streptophyta</taxon>
        <taxon>Embryophyta</taxon>
        <taxon>Tracheophyta</taxon>
        <taxon>Spermatophyta</taxon>
        <taxon>Magnoliopsida</taxon>
        <taxon>Liliopsida</taxon>
        <taxon>Poales</taxon>
        <taxon>Cyperaceae</taxon>
        <taxon>Cyperoideae</taxon>
        <taxon>Rhynchosporeae</taxon>
        <taxon>Rhynchospora</taxon>
    </lineage>
</organism>
<comment type="caution">
    <text evidence="1">The sequence shown here is derived from an EMBL/GenBank/DDBJ whole genome shotgun (WGS) entry which is preliminary data.</text>
</comment>
<dbReference type="EMBL" id="JAMFTS010000004">
    <property type="protein sequence ID" value="KAJ4766740.1"/>
    <property type="molecule type" value="Genomic_DNA"/>
</dbReference>
<keyword evidence="2" id="KW-1185">Reference proteome</keyword>
<dbReference type="PANTHER" id="PTHR45763">
    <property type="entry name" value="HYDROLASE, ALPHA/BETA FOLD FAMILY PROTEIN, EXPRESSED-RELATED"/>
    <property type="match status" value="1"/>
</dbReference>
<proteinExistence type="predicted"/>
<protein>
    <submittedName>
        <fullName evidence="1">Alpha/beta-Hydrolases superfamily protein</fullName>
    </submittedName>
</protein>
<dbReference type="InterPro" id="IPR029058">
    <property type="entry name" value="AB_hydrolase_fold"/>
</dbReference>
<evidence type="ECO:0000313" key="2">
    <source>
        <dbReference type="Proteomes" id="UP001140206"/>
    </source>
</evidence>
<dbReference type="SUPFAM" id="SSF53474">
    <property type="entry name" value="alpha/beta-Hydrolases"/>
    <property type="match status" value="1"/>
</dbReference>
<dbReference type="Proteomes" id="UP001140206">
    <property type="component" value="Chromosome 4"/>
</dbReference>
<dbReference type="Gene3D" id="3.40.50.1820">
    <property type="entry name" value="alpha/beta hydrolase"/>
    <property type="match status" value="1"/>
</dbReference>
<sequence length="140" mass="16216">MTQKWFASAAAASRDPGIFSESDLKVLHRLLSSGSFIENKSRQQGIYESIHRDLRVMFGNWEFDPMNITNPFPQNEGSVHLWQGYHDRLVPVQLQRFLSEKLPWIRYHEVPDGGHMFMFADGFTDRIVKMLLIGEETSAM</sequence>